<dbReference type="InterPro" id="IPR011011">
    <property type="entry name" value="Znf_FYVE_PHD"/>
</dbReference>
<feature type="region of interest" description="Disordered" evidence="7">
    <location>
        <begin position="1053"/>
        <end position="1082"/>
    </location>
</feature>
<dbReference type="Pfam" id="PF23209">
    <property type="entry name" value="IDM1_C"/>
    <property type="match status" value="1"/>
</dbReference>
<keyword evidence="3 6" id="KW-0863">Zinc-finger</keyword>
<feature type="compositionally biased region" description="Polar residues" evidence="7">
    <location>
        <begin position="861"/>
        <end position="879"/>
    </location>
</feature>
<keyword evidence="4" id="KW-0862">Zinc</keyword>
<evidence type="ECO:0000256" key="3">
    <source>
        <dbReference type="ARBA" id="ARBA00022771"/>
    </source>
</evidence>
<dbReference type="PANTHER" id="PTHR46309:SF1">
    <property type="entry name" value="PHD FINGER PROTEIN 12"/>
    <property type="match status" value="1"/>
</dbReference>
<keyword evidence="2" id="KW-0479">Metal-binding</keyword>
<evidence type="ECO:0000256" key="2">
    <source>
        <dbReference type="ARBA" id="ARBA00022723"/>
    </source>
</evidence>
<feature type="compositionally biased region" description="Basic residues" evidence="7">
    <location>
        <begin position="1"/>
        <end position="15"/>
    </location>
</feature>
<dbReference type="Gene3D" id="3.30.40.10">
    <property type="entry name" value="Zinc/RING finger domain, C3HC4 (zinc finger)"/>
    <property type="match status" value="1"/>
</dbReference>
<feature type="region of interest" description="Disordered" evidence="7">
    <location>
        <begin position="352"/>
        <end position="402"/>
    </location>
</feature>
<keyword evidence="10" id="KW-1185">Reference proteome</keyword>
<dbReference type="InterPro" id="IPR056511">
    <property type="entry name" value="IDM1_C"/>
</dbReference>
<dbReference type="GO" id="GO:0006357">
    <property type="term" value="P:regulation of transcription by RNA polymerase II"/>
    <property type="evidence" value="ECO:0007669"/>
    <property type="project" value="TreeGrafter"/>
</dbReference>
<dbReference type="GO" id="GO:0005634">
    <property type="term" value="C:nucleus"/>
    <property type="evidence" value="ECO:0007669"/>
    <property type="project" value="UniProtKB-SubCell"/>
</dbReference>
<accession>A0A2U1NCY0</accession>
<evidence type="ECO:0000256" key="1">
    <source>
        <dbReference type="ARBA" id="ARBA00004123"/>
    </source>
</evidence>
<feature type="compositionally biased region" description="Basic and acidic residues" evidence="7">
    <location>
        <begin position="156"/>
        <end position="167"/>
    </location>
</feature>
<feature type="region of interest" description="Disordered" evidence="7">
    <location>
        <begin position="1"/>
        <end position="36"/>
    </location>
</feature>
<feature type="compositionally biased region" description="Basic and acidic residues" evidence="7">
    <location>
        <begin position="375"/>
        <end position="388"/>
    </location>
</feature>
<dbReference type="PANTHER" id="PTHR46309">
    <property type="entry name" value="PHD FINGER PROTEIN 12"/>
    <property type="match status" value="1"/>
</dbReference>
<dbReference type="InterPro" id="IPR016181">
    <property type="entry name" value="Acyl_CoA_acyltransferase"/>
</dbReference>
<dbReference type="Pfam" id="PF00628">
    <property type="entry name" value="PHD"/>
    <property type="match status" value="1"/>
</dbReference>
<feature type="compositionally biased region" description="Basic and acidic residues" evidence="7">
    <location>
        <begin position="242"/>
        <end position="257"/>
    </location>
</feature>
<dbReference type="EMBL" id="PKPP01003093">
    <property type="protein sequence ID" value="PWA71372.1"/>
    <property type="molecule type" value="Genomic_DNA"/>
</dbReference>
<feature type="compositionally biased region" description="Polar residues" evidence="7">
    <location>
        <begin position="979"/>
        <end position="990"/>
    </location>
</feature>
<dbReference type="GO" id="GO:0008270">
    <property type="term" value="F:zinc ion binding"/>
    <property type="evidence" value="ECO:0007669"/>
    <property type="project" value="UniProtKB-KW"/>
</dbReference>
<name>A0A2U1NCY0_ARTAN</name>
<feature type="compositionally biased region" description="Basic and acidic residues" evidence="7">
    <location>
        <begin position="26"/>
        <end position="36"/>
    </location>
</feature>
<dbReference type="SMART" id="SM00249">
    <property type="entry name" value="PHD"/>
    <property type="match status" value="1"/>
</dbReference>
<feature type="compositionally biased region" description="Basic and acidic residues" evidence="7">
    <location>
        <begin position="191"/>
        <end position="200"/>
    </location>
</feature>
<feature type="compositionally biased region" description="Polar residues" evidence="7">
    <location>
        <begin position="131"/>
        <end position="153"/>
    </location>
</feature>
<reference evidence="9 10" key="1">
    <citation type="journal article" date="2018" name="Mol. Plant">
        <title>The genome of Artemisia annua provides insight into the evolution of Asteraceae family and artemisinin biosynthesis.</title>
        <authorList>
            <person name="Shen Q."/>
            <person name="Zhang L."/>
            <person name="Liao Z."/>
            <person name="Wang S."/>
            <person name="Yan T."/>
            <person name="Shi P."/>
            <person name="Liu M."/>
            <person name="Fu X."/>
            <person name="Pan Q."/>
            <person name="Wang Y."/>
            <person name="Lv Z."/>
            <person name="Lu X."/>
            <person name="Zhang F."/>
            <person name="Jiang W."/>
            <person name="Ma Y."/>
            <person name="Chen M."/>
            <person name="Hao X."/>
            <person name="Li L."/>
            <person name="Tang Y."/>
            <person name="Lv G."/>
            <person name="Zhou Y."/>
            <person name="Sun X."/>
            <person name="Brodelius P.E."/>
            <person name="Rose J.K.C."/>
            <person name="Tang K."/>
        </authorList>
    </citation>
    <scope>NUCLEOTIDE SEQUENCE [LARGE SCALE GENOMIC DNA]</scope>
    <source>
        <strain evidence="10">cv. Huhao1</strain>
        <tissue evidence="9">Leaf</tissue>
    </source>
</reference>
<dbReference type="InterPro" id="IPR042163">
    <property type="entry name" value="PHF12"/>
</dbReference>
<dbReference type="InterPro" id="IPR019787">
    <property type="entry name" value="Znf_PHD-finger"/>
</dbReference>
<feature type="compositionally biased region" description="Basic and acidic residues" evidence="7">
    <location>
        <begin position="175"/>
        <end position="184"/>
    </location>
</feature>
<proteinExistence type="predicted"/>
<dbReference type="GO" id="GO:0003714">
    <property type="term" value="F:transcription corepressor activity"/>
    <property type="evidence" value="ECO:0007669"/>
    <property type="project" value="InterPro"/>
</dbReference>
<dbReference type="InterPro" id="IPR032308">
    <property type="entry name" value="TDBD"/>
</dbReference>
<dbReference type="SUPFAM" id="SSF55729">
    <property type="entry name" value="Acyl-CoA N-acyltransferases (Nat)"/>
    <property type="match status" value="1"/>
</dbReference>
<dbReference type="STRING" id="35608.A0A2U1NCY0"/>
<dbReference type="InterPro" id="IPR013083">
    <property type="entry name" value="Znf_RING/FYVE/PHD"/>
</dbReference>
<dbReference type="SUPFAM" id="SSF57903">
    <property type="entry name" value="FYVE/PHD zinc finger"/>
    <property type="match status" value="1"/>
</dbReference>
<feature type="domain" description="PHD-type" evidence="8">
    <location>
        <begin position="540"/>
        <end position="585"/>
    </location>
</feature>
<keyword evidence="5" id="KW-0539">Nucleus</keyword>
<dbReference type="Pfam" id="PF16135">
    <property type="entry name" value="TDBD"/>
    <property type="match status" value="1"/>
</dbReference>
<evidence type="ECO:0000256" key="5">
    <source>
        <dbReference type="ARBA" id="ARBA00023242"/>
    </source>
</evidence>
<protein>
    <submittedName>
        <fullName evidence="9">Zinc finger, PHD-type</fullName>
    </submittedName>
</protein>
<dbReference type="InterPro" id="IPR001965">
    <property type="entry name" value="Znf_PHD"/>
</dbReference>
<dbReference type="InterPro" id="IPR054292">
    <property type="entry name" value="DUF7028"/>
</dbReference>
<evidence type="ECO:0000313" key="10">
    <source>
        <dbReference type="Proteomes" id="UP000245207"/>
    </source>
</evidence>
<comment type="caution">
    <text evidence="9">The sequence shown here is derived from an EMBL/GenBank/DDBJ whole genome shotgun (WGS) entry which is preliminary data.</text>
</comment>
<dbReference type="CDD" id="cd15532">
    <property type="entry name" value="PHD2_CHD_II"/>
    <property type="match status" value="1"/>
</dbReference>
<feature type="compositionally biased region" description="Basic and acidic residues" evidence="7">
    <location>
        <begin position="207"/>
        <end position="224"/>
    </location>
</feature>
<gene>
    <name evidence="9" type="ORF">CTI12_AA278230</name>
</gene>
<evidence type="ECO:0000259" key="8">
    <source>
        <dbReference type="PROSITE" id="PS50016"/>
    </source>
</evidence>
<comment type="subcellular location">
    <subcellularLocation>
        <location evidence="1">Nucleus</location>
    </subcellularLocation>
</comment>
<dbReference type="AlphaFoldDB" id="A0A2U1NCY0"/>
<feature type="region of interest" description="Disordered" evidence="7">
    <location>
        <begin position="861"/>
        <end position="903"/>
    </location>
</feature>
<feature type="region of interest" description="Disordered" evidence="7">
    <location>
        <begin position="62"/>
        <end position="274"/>
    </location>
</feature>
<feature type="region of interest" description="Disordered" evidence="7">
    <location>
        <begin position="972"/>
        <end position="1005"/>
    </location>
</feature>
<dbReference type="OrthoDB" id="429143at2759"/>
<dbReference type="Proteomes" id="UP000245207">
    <property type="component" value="Unassembled WGS sequence"/>
</dbReference>
<evidence type="ECO:0000313" key="9">
    <source>
        <dbReference type="EMBL" id="PWA71372.1"/>
    </source>
</evidence>
<feature type="compositionally biased region" description="Acidic residues" evidence="7">
    <location>
        <begin position="115"/>
        <end position="126"/>
    </location>
</feature>
<sequence length="1125" mass="124326">MKSKSRSKPVSKKRNRDSSTDDDYSSETKVDTPKKGLDVFEFDEYDGFDDTRFKKLVVTNAAAPKWKLNKHTNNHQNDSKNKKATTTTKNESRNKHTNNQNESRNKAATKKLFESDDDDGDDDDGFDIPLSTFTQNYRASSNKRNGLQGSSNGVLKVKESETSKADSEPEPTTPDTEKLTKDGEPEPTTPDTEKLTKDGEPEPTTPDTKKLSKDGEDVKNDKQETPGYKIYKRTKKSAVSNKSKEKSAVSNKSKEKSNSSIRKVLKKPTQKVTPVSVNKVKASNDKNDVVSEKQILRDKIKSMLLDAGWTIDYRPRKNRAYKDAVYITPTGTGYWSIVKAYDAFQKMEQDNSKDDAEFTPLPDEVLGKLTRQTQKRMERETNNKRKNEGEEDDDTGEKNGRKSRKLGRCTLLVRRSDKGLNSANGFELYSGKRSILSWLIDSGVVDVSEHVEYMNPRKTRTMQKGSITKDGIHCDCCSKIVTFSKFEEHSGSKLGDPLPNIFLKSGKSLMQCQIDAWDKLGELEKTGFYTVDVDGDDPNDDTCGLCGDGGDLICCDGCPSTFHQSCLDIEMLPEGDWHCPNCPCKYCETVGGKIEESLLTCGLCQKKYHELCRPEIDVKPIEKSCLNLSFCGHKCHELYSQLQKEVGVKHELDSGFSWSLVHRSDLLSDESSVQLSRGVECNSTLAVAMSVMDECFLPVTDRKSKTNLIRNVVFNCGSNLSRLNYSGFFTAILERGDEVVCAASIRIHGTQLAEMPFIGTRHVHRRQGMCSRLLSAIELALSSLNVEKLIIPAVAEHMSTWTDVFGFRPLEESHKQEMRSLNMLVFPGTDMLQKPLVKQHTLPEGNNGVLVDNVEKSELISSNVKDSSDKTATADSGSQEPGDHGCSVDANTETLPSDSPVKDEMHVPVVAPNSSEIVSSIKIADDADSRATQVLDVASRDTVSSDTPCEPKVLVSVDPHVELNVEETATAKATDVSDVPSSNIISSATPCESKPQIPVNEPVSTNLHSDTNVGELAMQNGNETNVKTMPMVEKLDMQNGFDNTTDNISLEAQSPPKVASNNNVSSDATCEQESPSLVSHTPVTVEESSADVILETGIHAVEDNVKLSEGRKGLYESEIIAQERV</sequence>
<evidence type="ECO:0000256" key="7">
    <source>
        <dbReference type="SAM" id="MobiDB-lite"/>
    </source>
</evidence>
<dbReference type="Pfam" id="PF22970">
    <property type="entry name" value="DUF7028"/>
    <property type="match status" value="1"/>
</dbReference>
<dbReference type="PROSITE" id="PS50016">
    <property type="entry name" value="ZF_PHD_2"/>
    <property type="match status" value="1"/>
</dbReference>
<evidence type="ECO:0000256" key="4">
    <source>
        <dbReference type="ARBA" id="ARBA00022833"/>
    </source>
</evidence>
<organism evidence="9 10">
    <name type="scientific">Artemisia annua</name>
    <name type="common">Sweet wormwood</name>
    <dbReference type="NCBI Taxonomy" id="35608"/>
    <lineage>
        <taxon>Eukaryota</taxon>
        <taxon>Viridiplantae</taxon>
        <taxon>Streptophyta</taxon>
        <taxon>Embryophyta</taxon>
        <taxon>Tracheophyta</taxon>
        <taxon>Spermatophyta</taxon>
        <taxon>Magnoliopsida</taxon>
        <taxon>eudicotyledons</taxon>
        <taxon>Gunneridae</taxon>
        <taxon>Pentapetalae</taxon>
        <taxon>asterids</taxon>
        <taxon>campanulids</taxon>
        <taxon>Asterales</taxon>
        <taxon>Asteraceae</taxon>
        <taxon>Asteroideae</taxon>
        <taxon>Anthemideae</taxon>
        <taxon>Artemisiinae</taxon>
        <taxon>Artemisia</taxon>
    </lineage>
</organism>
<feature type="compositionally biased region" description="Polar residues" evidence="7">
    <location>
        <begin position="1059"/>
        <end position="1082"/>
    </location>
</feature>
<evidence type="ECO:0000256" key="6">
    <source>
        <dbReference type="PROSITE-ProRule" id="PRU00146"/>
    </source>
</evidence>